<dbReference type="AlphaFoldDB" id="A0A0E9UUV2"/>
<proteinExistence type="predicted"/>
<reference evidence="1" key="1">
    <citation type="submission" date="2014-11" db="EMBL/GenBank/DDBJ databases">
        <authorList>
            <person name="Amaro Gonzalez C."/>
        </authorList>
    </citation>
    <scope>NUCLEOTIDE SEQUENCE</scope>
</reference>
<name>A0A0E9UUV2_ANGAN</name>
<sequence length="58" mass="6611">MSLLTKDFCSELRCTIKTTKSIRGRLSAFSNGNGRLRAKRTITFTLFSRRTMASANFF</sequence>
<dbReference type="EMBL" id="GBXM01038913">
    <property type="protein sequence ID" value="JAH69664.1"/>
    <property type="molecule type" value="Transcribed_RNA"/>
</dbReference>
<dbReference type="EMBL" id="GBXM01037749">
    <property type="protein sequence ID" value="JAH70828.1"/>
    <property type="molecule type" value="Transcribed_RNA"/>
</dbReference>
<evidence type="ECO:0000313" key="1">
    <source>
        <dbReference type="EMBL" id="JAH69664.1"/>
    </source>
</evidence>
<reference evidence="1" key="2">
    <citation type="journal article" date="2015" name="Fish Shellfish Immunol.">
        <title>Early steps in the European eel (Anguilla anguilla)-Vibrio vulnificus interaction in the gills: Role of the RtxA13 toxin.</title>
        <authorList>
            <person name="Callol A."/>
            <person name="Pajuelo D."/>
            <person name="Ebbesson L."/>
            <person name="Teles M."/>
            <person name="MacKenzie S."/>
            <person name="Amaro C."/>
        </authorList>
    </citation>
    <scope>NUCLEOTIDE SEQUENCE</scope>
</reference>
<organism evidence="1">
    <name type="scientific">Anguilla anguilla</name>
    <name type="common">European freshwater eel</name>
    <name type="synonym">Muraena anguilla</name>
    <dbReference type="NCBI Taxonomy" id="7936"/>
    <lineage>
        <taxon>Eukaryota</taxon>
        <taxon>Metazoa</taxon>
        <taxon>Chordata</taxon>
        <taxon>Craniata</taxon>
        <taxon>Vertebrata</taxon>
        <taxon>Euteleostomi</taxon>
        <taxon>Actinopterygii</taxon>
        <taxon>Neopterygii</taxon>
        <taxon>Teleostei</taxon>
        <taxon>Anguilliformes</taxon>
        <taxon>Anguillidae</taxon>
        <taxon>Anguilla</taxon>
    </lineage>
</organism>
<accession>A0A0E9UUV2</accession>
<protein>
    <submittedName>
        <fullName evidence="1">Uncharacterized protein</fullName>
    </submittedName>
</protein>